<feature type="binding site" evidence="13">
    <location>
        <begin position="248"/>
        <end position="250"/>
    </location>
    <ligand>
        <name>substrate</name>
    </ligand>
</feature>
<dbReference type="GO" id="GO:0009435">
    <property type="term" value="P:NAD+ biosynthetic process"/>
    <property type="evidence" value="ECO:0007669"/>
    <property type="project" value="UniProtKB-UniPathway"/>
</dbReference>
<feature type="binding site" evidence="13">
    <location>
        <position position="172"/>
    </location>
    <ligand>
        <name>substrate</name>
    </ligand>
</feature>
<evidence type="ECO:0000256" key="4">
    <source>
        <dbReference type="ARBA" id="ARBA00011218"/>
    </source>
</evidence>
<dbReference type="PIRSF" id="PIRSF006250">
    <property type="entry name" value="NadC_ModD"/>
    <property type="match status" value="1"/>
</dbReference>
<protein>
    <recommendedName>
        <fullName evidence="11">Probable nicotinate-nucleotide pyrophosphorylase [carboxylating]</fullName>
        <ecNumber evidence="5">2.4.2.19</ecNumber>
    </recommendedName>
    <alternativeName>
        <fullName evidence="9">Quinolinate phosphoribosyltransferase [decarboxylating]</fullName>
    </alternativeName>
</protein>
<evidence type="ECO:0000313" key="17">
    <source>
        <dbReference type="Proteomes" id="UP000559987"/>
    </source>
</evidence>
<keyword evidence="8 12" id="KW-0808">Transferase</keyword>
<dbReference type="InterPro" id="IPR037128">
    <property type="entry name" value="Quinolinate_PRibosylTase_N_sf"/>
</dbReference>
<feature type="binding site" evidence="13">
    <location>
        <position position="201"/>
    </location>
    <ligand>
        <name>substrate</name>
    </ligand>
</feature>
<dbReference type="Gene3D" id="3.20.20.70">
    <property type="entry name" value="Aldolase class I"/>
    <property type="match status" value="1"/>
</dbReference>
<comment type="caution">
    <text evidence="16">The sequence shown here is derived from an EMBL/GenBank/DDBJ whole genome shotgun (WGS) entry which is preliminary data.</text>
</comment>
<comment type="pathway">
    <text evidence="2">Cofactor biosynthesis; NAD(+) biosynthesis; nicotinate D-ribonucleotide from quinolinate: step 1/1.</text>
</comment>
<organism evidence="16 17">
    <name type="scientific">Simiduia aestuariiviva</name>
    <dbReference type="NCBI Taxonomy" id="1510459"/>
    <lineage>
        <taxon>Bacteria</taxon>
        <taxon>Pseudomonadati</taxon>
        <taxon>Pseudomonadota</taxon>
        <taxon>Gammaproteobacteria</taxon>
        <taxon>Cellvibrionales</taxon>
        <taxon>Cellvibrionaceae</taxon>
        <taxon>Simiduia</taxon>
    </lineage>
</organism>
<comment type="similarity">
    <text evidence="3 12">Belongs to the NadC/ModD family.</text>
</comment>
<evidence type="ECO:0000256" key="10">
    <source>
        <dbReference type="ARBA" id="ARBA00047445"/>
    </source>
</evidence>
<keyword evidence="7 12" id="KW-0328">Glycosyltransferase</keyword>
<sequence>MIIPEQLAQQIAQDRIESVRQALAEDIGTGDITAQLIPADQTARARIITREDCVVAGAEWVNEVFRQLDPSVQVSWHVQDGDRASANDLLFELSGNARALMTGERSALNFLQLLSGVATKCREYADLVAGTGVKLLDTRKTIPGLRTAQKYAVTCGGCYNHRIGLYDAFLIKENHIMACGGIQQAIAAARQIAPGKPVEVEVENLEEFSTALNAGADIIMLDEFTGDDTLKAIALNRQIGKPAKIEASGSISLKNLEHHAKSGIDYISIGAFTKNCRAVDLSMRVEH</sequence>
<dbReference type="EC" id="2.4.2.19" evidence="5"/>
<dbReference type="Pfam" id="PF01729">
    <property type="entry name" value="QRPTase_C"/>
    <property type="match status" value="1"/>
</dbReference>
<evidence type="ECO:0000256" key="7">
    <source>
        <dbReference type="ARBA" id="ARBA00022676"/>
    </source>
</evidence>
<feature type="binding site" evidence="13">
    <location>
        <position position="162"/>
    </location>
    <ligand>
        <name>substrate</name>
    </ligand>
</feature>
<dbReference type="SUPFAM" id="SSF51690">
    <property type="entry name" value="Nicotinate/Quinolinate PRTase C-terminal domain-like"/>
    <property type="match status" value="1"/>
</dbReference>
<keyword evidence="6" id="KW-0662">Pyridine nucleotide biosynthesis</keyword>
<comment type="catalytic activity">
    <reaction evidence="10">
        <text>nicotinate beta-D-ribonucleotide + CO2 + diphosphate = quinolinate + 5-phospho-alpha-D-ribose 1-diphosphate + 2 H(+)</text>
        <dbReference type="Rhea" id="RHEA:12733"/>
        <dbReference type="ChEBI" id="CHEBI:15378"/>
        <dbReference type="ChEBI" id="CHEBI:16526"/>
        <dbReference type="ChEBI" id="CHEBI:29959"/>
        <dbReference type="ChEBI" id="CHEBI:33019"/>
        <dbReference type="ChEBI" id="CHEBI:57502"/>
        <dbReference type="ChEBI" id="CHEBI:58017"/>
        <dbReference type="EC" id="2.4.2.19"/>
    </reaction>
</comment>
<dbReference type="GO" id="GO:0005737">
    <property type="term" value="C:cytoplasm"/>
    <property type="evidence" value="ECO:0007669"/>
    <property type="project" value="TreeGrafter"/>
</dbReference>
<evidence type="ECO:0000256" key="11">
    <source>
        <dbReference type="ARBA" id="ARBA00069173"/>
    </source>
</evidence>
<evidence type="ECO:0000256" key="2">
    <source>
        <dbReference type="ARBA" id="ARBA00004893"/>
    </source>
</evidence>
<dbReference type="AlphaFoldDB" id="A0A839UQS1"/>
<dbReference type="InterPro" id="IPR002638">
    <property type="entry name" value="Quinolinate_PRibosylTrfase_C"/>
</dbReference>
<evidence type="ECO:0000313" key="16">
    <source>
        <dbReference type="EMBL" id="MBB3169081.1"/>
    </source>
</evidence>
<dbReference type="NCBIfam" id="TIGR00078">
    <property type="entry name" value="nadC"/>
    <property type="match status" value="1"/>
</dbReference>
<dbReference type="InterPro" id="IPR013785">
    <property type="entry name" value="Aldolase_TIM"/>
</dbReference>
<comment type="function">
    <text evidence="1">Involved in the catabolism of quinolinic acid (QA).</text>
</comment>
<dbReference type="EMBL" id="JACHXZ010000003">
    <property type="protein sequence ID" value="MBB3169081.1"/>
    <property type="molecule type" value="Genomic_DNA"/>
</dbReference>
<dbReference type="FunFam" id="3.20.20.70:FF:000030">
    <property type="entry name" value="Nicotinate-nucleotide pyrophosphorylase, carboxylating"/>
    <property type="match status" value="1"/>
</dbReference>
<evidence type="ECO:0000256" key="1">
    <source>
        <dbReference type="ARBA" id="ARBA00003237"/>
    </source>
</evidence>
<feature type="binding site" evidence="13">
    <location>
        <begin position="138"/>
        <end position="140"/>
    </location>
    <ligand>
        <name>substrate</name>
    </ligand>
</feature>
<dbReference type="PANTHER" id="PTHR32179">
    <property type="entry name" value="NICOTINATE-NUCLEOTIDE PYROPHOSPHORYLASE [CARBOXYLATING]"/>
    <property type="match status" value="1"/>
</dbReference>
<evidence type="ECO:0000256" key="13">
    <source>
        <dbReference type="PIRSR" id="PIRSR006250-1"/>
    </source>
</evidence>
<evidence type="ECO:0000256" key="12">
    <source>
        <dbReference type="PIRNR" id="PIRNR006250"/>
    </source>
</evidence>
<accession>A0A839UQS1</accession>
<dbReference type="InterPro" id="IPR022412">
    <property type="entry name" value="Quinolinate_PRibosylTrfase_N"/>
</dbReference>
<dbReference type="FunFam" id="3.90.1170.20:FF:000001">
    <property type="entry name" value="Nicotinate-nucleotide diphosphorylase (Carboxylating)"/>
    <property type="match status" value="1"/>
</dbReference>
<dbReference type="InterPro" id="IPR036068">
    <property type="entry name" value="Nicotinate_pribotase-like_C"/>
</dbReference>
<evidence type="ECO:0000256" key="6">
    <source>
        <dbReference type="ARBA" id="ARBA00022642"/>
    </source>
</evidence>
<dbReference type="SUPFAM" id="SSF54675">
    <property type="entry name" value="Nicotinate/Quinolinate PRTase N-terminal domain-like"/>
    <property type="match status" value="1"/>
</dbReference>
<dbReference type="Proteomes" id="UP000559987">
    <property type="component" value="Unassembled WGS sequence"/>
</dbReference>
<gene>
    <name evidence="16" type="ORF">FHS30_002289</name>
</gene>
<evidence type="ECO:0000259" key="15">
    <source>
        <dbReference type="Pfam" id="PF02749"/>
    </source>
</evidence>
<feature type="binding site" evidence="13">
    <location>
        <begin position="269"/>
        <end position="271"/>
    </location>
    <ligand>
        <name>substrate</name>
    </ligand>
</feature>
<feature type="domain" description="Quinolinate phosphoribosyl transferase N-terminal" evidence="15">
    <location>
        <begin position="31"/>
        <end position="115"/>
    </location>
</feature>
<dbReference type="CDD" id="cd01572">
    <property type="entry name" value="QPRTase"/>
    <property type="match status" value="1"/>
</dbReference>
<keyword evidence="17" id="KW-1185">Reference proteome</keyword>
<evidence type="ECO:0000259" key="14">
    <source>
        <dbReference type="Pfam" id="PF01729"/>
    </source>
</evidence>
<proteinExistence type="inferred from homology"/>
<name>A0A839UQS1_9GAMM</name>
<feature type="binding site" evidence="13">
    <location>
        <position position="222"/>
    </location>
    <ligand>
        <name>substrate</name>
    </ligand>
</feature>
<evidence type="ECO:0000256" key="9">
    <source>
        <dbReference type="ARBA" id="ARBA00033102"/>
    </source>
</evidence>
<dbReference type="GO" id="GO:0034213">
    <property type="term" value="P:quinolinate catabolic process"/>
    <property type="evidence" value="ECO:0007669"/>
    <property type="project" value="TreeGrafter"/>
</dbReference>
<dbReference type="RefSeq" id="WP_183910572.1">
    <property type="nucleotide sequence ID" value="NZ_JACHXZ010000003.1"/>
</dbReference>
<dbReference type="GO" id="GO:0004514">
    <property type="term" value="F:nicotinate-nucleotide diphosphorylase (carboxylating) activity"/>
    <property type="evidence" value="ECO:0007669"/>
    <property type="project" value="UniProtKB-EC"/>
</dbReference>
<dbReference type="UniPathway" id="UPA00253">
    <property type="reaction ID" value="UER00331"/>
</dbReference>
<dbReference type="Pfam" id="PF02749">
    <property type="entry name" value="QRPTase_N"/>
    <property type="match status" value="1"/>
</dbReference>
<reference evidence="16 17" key="1">
    <citation type="submission" date="2020-08" db="EMBL/GenBank/DDBJ databases">
        <title>Genomic Encyclopedia of Type Strains, Phase III (KMG-III): the genomes of soil and plant-associated and newly described type strains.</title>
        <authorList>
            <person name="Whitman W."/>
        </authorList>
    </citation>
    <scope>NUCLEOTIDE SEQUENCE [LARGE SCALE GENOMIC DNA]</scope>
    <source>
        <strain evidence="16 17">CECT 8571</strain>
    </source>
</reference>
<feature type="binding site" evidence="13">
    <location>
        <position position="105"/>
    </location>
    <ligand>
        <name>substrate</name>
    </ligand>
</feature>
<dbReference type="Gene3D" id="3.90.1170.20">
    <property type="entry name" value="Quinolinate phosphoribosyl transferase, N-terminal domain"/>
    <property type="match status" value="1"/>
</dbReference>
<dbReference type="PANTHER" id="PTHR32179:SF3">
    <property type="entry name" value="NICOTINATE-NUCLEOTIDE PYROPHOSPHORYLASE [CARBOXYLATING]"/>
    <property type="match status" value="1"/>
</dbReference>
<feature type="domain" description="Quinolinate phosphoribosyl transferase C-terminal" evidence="14">
    <location>
        <begin position="117"/>
        <end position="284"/>
    </location>
</feature>
<evidence type="ECO:0000256" key="5">
    <source>
        <dbReference type="ARBA" id="ARBA00011944"/>
    </source>
</evidence>
<dbReference type="InterPro" id="IPR004393">
    <property type="entry name" value="NadC"/>
</dbReference>
<dbReference type="InterPro" id="IPR027277">
    <property type="entry name" value="NadC/ModD"/>
</dbReference>
<evidence type="ECO:0000256" key="3">
    <source>
        <dbReference type="ARBA" id="ARBA00009400"/>
    </source>
</evidence>
<comment type="subunit">
    <text evidence="4">Hexamer formed by 3 homodimers.</text>
</comment>
<evidence type="ECO:0000256" key="8">
    <source>
        <dbReference type="ARBA" id="ARBA00022679"/>
    </source>
</evidence>